<dbReference type="AlphaFoldDB" id="A0A1E7JNA3"/>
<evidence type="ECO:0000313" key="1">
    <source>
        <dbReference type="EMBL" id="OEU89761.1"/>
    </source>
</evidence>
<name>A0A1E7JNA3_9ACTN</name>
<organism evidence="1 2">
    <name type="scientific">Streptomyces abyssalis</name>
    <dbReference type="NCBI Taxonomy" id="933944"/>
    <lineage>
        <taxon>Bacteria</taxon>
        <taxon>Bacillati</taxon>
        <taxon>Actinomycetota</taxon>
        <taxon>Actinomycetes</taxon>
        <taxon>Kitasatosporales</taxon>
        <taxon>Streptomycetaceae</taxon>
        <taxon>Streptomyces</taxon>
    </lineage>
</organism>
<comment type="caution">
    <text evidence="1">The sequence shown here is derived from an EMBL/GenBank/DDBJ whole genome shotgun (WGS) entry which is preliminary data.</text>
</comment>
<dbReference type="Proteomes" id="UP000176087">
    <property type="component" value="Unassembled WGS sequence"/>
</dbReference>
<proteinExistence type="predicted"/>
<evidence type="ECO:0000313" key="2">
    <source>
        <dbReference type="Proteomes" id="UP000176087"/>
    </source>
</evidence>
<sequence length="87" mass="9211">MDPPLGVVTLCAQEREGEVDTFDLADPAFGLGPCATFQKIGFQLIQPGEHLGIDVQHRAADASVLVLASEDCAPTVTWPISTASGWM</sequence>
<keyword evidence="2" id="KW-1185">Reference proteome</keyword>
<dbReference type="EMBL" id="LJGT01000038">
    <property type="protein sequence ID" value="OEU89761.1"/>
    <property type="molecule type" value="Genomic_DNA"/>
</dbReference>
<accession>A0A1E7JNA3</accession>
<protein>
    <submittedName>
        <fullName evidence="1">Uncharacterized protein</fullName>
    </submittedName>
</protein>
<gene>
    <name evidence="1" type="ORF">AN215_08620</name>
</gene>
<reference evidence="1 2" key="1">
    <citation type="journal article" date="2016" name="Front. Microbiol.">
        <title>Comparative Genomics Analysis of Streptomyces Species Reveals Their Adaptation to the Marine Environment and Their Diversity at the Genomic Level.</title>
        <authorList>
            <person name="Tian X."/>
            <person name="Zhang Z."/>
            <person name="Yang T."/>
            <person name="Chen M."/>
            <person name="Li J."/>
            <person name="Chen F."/>
            <person name="Yang J."/>
            <person name="Li W."/>
            <person name="Zhang B."/>
            <person name="Zhang Z."/>
            <person name="Wu J."/>
            <person name="Zhang C."/>
            <person name="Long L."/>
            <person name="Xiao J."/>
        </authorList>
    </citation>
    <scope>NUCLEOTIDE SEQUENCE [LARGE SCALE GENOMIC DNA]</scope>
    <source>
        <strain evidence="1 2">SCSIO 10390</strain>
    </source>
</reference>
<dbReference type="RefSeq" id="WP_070013177.1">
    <property type="nucleotide sequence ID" value="NZ_LJGS01000044.1"/>
</dbReference>